<keyword evidence="6 7" id="KW-0472">Membrane</keyword>
<evidence type="ECO:0000256" key="5">
    <source>
        <dbReference type="ARBA" id="ARBA00022989"/>
    </source>
</evidence>
<dbReference type="AlphaFoldDB" id="A0A5C4RY87"/>
<evidence type="ECO:0000256" key="7">
    <source>
        <dbReference type="SAM" id="Phobius"/>
    </source>
</evidence>
<evidence type="ECO:0000256" key="2">
    <source>
        <dbReference type="ARBA" id="ARBA00006679"/>
    </source>
</evidence>
<evidence type="ECO:0000256" key="6">
    <source>
        <dbReference type="ARBA" id="ARBA00023136"/>
    </source>
</evidence>
<accession>A0A5C4RY87</accession>
<dbReference type="InterPro" id="IPR051907">
    <property type="entry name" value="DoxX-like_oxidoreductase"/>
</dbReference>
<feature type="transmembrane region" description="Helical" evidence="7">
    <location>
        <begin position="55"/>
        <end position="73"/>
    </location>
</feature>
<gene>
    <name evidence="8" type="ORF">FGF68_09060</name>
</gene>
<protein>
    <submittedName>
        <fullName evidence="8">DoxX family protein</fullName>
    </submittedName>
</protein>
<sequence length="139" mass="15269">MFFKRMIDNPDIAKLLLRLSLGGLMLFHGVHKVMHGIGFIQQAVAGANLPQWLGYGIYVGEVLAPLLLLFGYFTRPAALLEVIVMVMAVILVHPGELLSLDTHGGYALELQFLYLFGSLALFFLGAGRYSMSGGRGLWD</sequence>
<reference evidence="8 9" key="1">
    <citation type="submission" date="2019-05" db="EMBL/GenBank/DDBJ databases">
        <title>Draft Whole-Genome sequence of the green sulfur bacterium Prosthecochloris vibrioformis DSM 260.</title>
        <authorList>
            <person name="Meyer T.E."/>
            <person name="Kyndt J.A."/>
        </authorList>
    </citation>
    <scope>NUCLEOTIDE SEQUENCE [LARGE SCALE GENOMIC DNA]</scope>
    <source>
        <strain evidence="8 9">DSM 260</strain>
    </source>
</reference>
<feature type="transmembrane region" description="Helical" evidence="7">
    <location>
        <begin position="80"/>
        <end position="100"/>
    </location>
</feature>
<dbReference type="Proteomes" id="UP000309544">
    <property type="component" value="Unassembled WGS sequence"/>
</dbReference>
<comment type="subcellular location">
    <subcellularLocation>
        <location evidence="1">Cell membrane</location>
        <topology evidence="1">Multi-pass membrane protein</topology>
    </subcellularLocation>
</comment>
<keyword evidence="4 7" id="KW-0812">Transmembrane</keyword>
<dbReference type="PANTHER" id="PTHR33452:SF1">
    <property type="entry name" value="INNER MEMBRANE PROTEIN YPHA-RELATED"/>
    <property type="match status" value="1"/>
</dbReference>
<feature type="transmembrane region" description="Helical" evidence="7">
    <location>
        <begin position="112"/>
        <end position="131"/>
    </location>
</feature>
<proteinExistence type="inferred from homology"/>
<comment type="similarity">
    <text evidence="2">Belongs to the DoxX family.</text>
</comment>
<dbReference type="GO" id="GO:0005886">
    <property type="term" value="C:plasma membrane"/>
    <property type="evidence" value="ECO:0007669"/>
    <property type="project" value="UniProtKB-SubCell"/>
</dbReference>
<evidence type="ECO:0000256" key="1">
    <source>
        <dbReference type="ARBA" id="ARBA00004651"/>
    </source>
</evidence>
<comment type="caution">
    <text evidence="8">The sequence shown here is derived from an EMBL/GenBank/DDBJ whole genome shotgun (WGS) entry which is preliminary data.</text>
</comment>
<evidence type="ECO:0000256" key="4">
    <source>
        <dbReference type="ARBA" id="ARBA00022692"/>
    </source>
</evidence>
<keyword evidence="3" id="KW-1003">Cell membrane</keyword>
<evidence type="ECO:0000256" key="3">
    <source>
        <dbReference type="ARBA" id="ARBA00022475"/>
    </source>
</evidence>
<dbReference type="EMBL" id="VDCI01000009">
    <property type="protein sequence ID" value="TNJ35992.1"/>
    <property type="molecule type" value="Genomic_DNA"/>
</dbReference>
<dbReference type="InterPro" id="IPR032808">
    <property type="entry name" value="DoxX"/>
</dbReference>
<dbReference type="PANTHER" id="PTHR33452">
    <property type="entry name" value="OXIDOREDUCTASE CATD-RELATED"/>
    <property type="match status" value="1"/>
</dbReference>
<dbReference type="Pfam" id="PF07681">
    <property type="entry name" value="DoxX"/>
    <property type="match status" value="1"/>
</dbReference>
<organism evidence="8 9">
    <name type="scientific">Prosthecochloris vibrioformis</name>
    <name type="common">Chlorobium vibrioforme</name>
    <dbReference type="NCBI Taxonomy" id="1098"/>
    <lineage>
        <taxon>Bacteria</taxon>
        <taxon>Pseudomonadati</taxon>
        <taxon>Chlorobiota</taxon>
        <taxon>Chlorobiia</taxon>
        <taxon>Chlorobiales</taxon>
        <taxon>Chlorobiaceae</taxon>
        <taxon>Prosthecochloris</taxon>
    </lineage>
</organism>
<evidence type="ECO:0000313" key="8">
    <source>
        <dbReference type="EMBL" id="TNJ35992.1"/>
    </source>
</evidence>
<dbReference type="RefSeq" id="WP_139626808.1">
    <property type="nucleotide sequence ID" value="NZ_VDCI01000009.1"/>
</dbReference>
<evidence type="ECO:0000313" key="9">
    <source>
        <dbReference type="Proteomes" id="UP000309544"/>
    </source>
</evidence>
<keyword evidence="9" id="KW-1185">Reference proteome</keyword>
<keyword evidence="5 7" id="KW-1133">Transmembrane helix</keyword>
<name>A0A5C4RY87_PROVB</name>